<evidence type="ECO:0000313" key="1">
    <source>
        <dbReference type="EMBL" id="KAL0062496.1"/>
    </source>
</evidence>
<proteinExistence type="predicted"/>
<protein>
    <submittedName>
        <fullName evidence="1">Uncharacterized protein</fullName>
    </submittedName>
</protein>
<keyword evidence="2" id="KW-1185">Reference proteome</keyword>
<dbReference type="EMBL" id="JBBXMP010000103">
    <property type="protein sequence ID" value="KAL0062496.1"/>
    <property type="molecule type" value="Genomic_DNA"/>
</dbReference>
<evidence type="ECO:0000313" key="2">
    <source>
        <dbReference type="Proteomes" id="UP001437256"/>
    </source>
</evidence>
<dbReference type="Proteomes" id="UP001437256">
    <property type="component" value="Unassembled WGS sequence"/>
</dbReference>
<accession>A0ABR2ZLB3</accession>
<comment type="caution">
    <text evidence="1">The sequence shown here is derived from an EMBL/GenBank/DDBJ whole genome shotgun (WGS) entry which is preliminary data.</text>
</comment>
<organism evidence="1 2">
    <name type="scientific">Marasmius tenuissimus</name>
    <dbReference type="NCBI Taxonomy" id="585030"/>
    <lineage>
        <taxon>Eukaryota</taxon>
        <taxon>Fungi</taxon>
        <taxon>Dikarya</taxon>
        <taxon>Basidiomycota</taxon>
        <taxon>Agaricomycotina</taxon>
        <taxon>Agaricomycetes</taxon>
        <taxon>Agaricomycetidae</taxon>
        <taxon>Agaricales</taxon>
        <taxon>Marasmiineae</taxon>
        <taxon>Marasmiaceae</taxon>
        <taxon>Marasmius</taxon>
    </lineage>
</organism>
<reference evidence="1 2" key="1">
    <citation type="submission" date="2024-05" db="EMBL/GenBank/DDBJ databases">
        <title>A draft genome resource for the thread blight pathogen Marasmius tenuissimus strain MS-2.</title>
        <authorList>
            <person name="Yulfo-Soto G.E."/>
            <person name="Baruah I.K."/>
            <person name="Amoako-Attah I."/>
            <person name="Bukari Y."/>
            <person name="Meinhardt L.W."/>
            <person name="Bailey B.A."/>
            <person name="Cohen S.P."/>
        </authorList>
    </citation>
    <scope>NUCLEOTIDE SEQUENCE [LARGE SCALE GENOMIC DNA]</scope>
    <source>
        <strain evidence="1 2">MS-2</strain>
    </source>
</reference>
<name>A0ABR2ZLB3_9AGAR</name>
<sequence length="367" mass="40778">MSVPSPLHCFASHWPSYYPSGISNLEICATKLAGASHGQGHSSAEWSPRWVDFVRLNTAEAATFEQLLDAGVGGSTLSLEIKKAEMASSDLLIALRFSEINSRDAIMESLGAFIRDARTTSRGLSKLSVKVLGAVDEYVPDNSTQYLTLMLRMVSYTNRIVAVNDYTLRTIQAERAAPGSVWPFWPQQPTVNQEVVVGLFAEAMGVLSSHVRRLILEAEVQLSNLDKLEEDLSVLHALAVREGLAIASAKNDILTELWTKFGGNRRLIRTYDENLALLRDLSTYRRRALLHVVRSLQILRTLSDEMEDLKERVSVPAMAGDKIPIEVHLKSISTGLERLRVSKLEAKERERGSVRSILRTPQGIDII</sequence>
<gene>
    <name evidence="1" type="ORF">AAF712_010629</name>
</gene>